<dbReference type="GO" id="GO:0005886">
    <property type="term" value="C:plasma membrane"/>
    <property type="evidence" value="ECO:0007669"/>
    <property type="project" value="UniProtKB-SubCell"/>
</dbReference>
<dbReference type="KEGG" id="aep:AMC99_00604"/>
<dbReference type="NCBIfam" id="TIGR01474">
    <property type="entry name" value="ubiA_proteo"/>
    <property type="match status" value="1"/>
</dbReference>
<dbReference type="CDD" id="cd13959">
    <property type="entry name" value="PT_UbiA_COQ2"/>
    <property type="match status" value="1"/>
</dbReference>
<feature type="transmembrane region" description="Helical" evidence="11">
    <location>
        <begin position="155"/>
        <end position="173"/>
    </location>
</feature>
<dbReference type="InterPro" id="IPR000537">
    <property type="entry name" value="UbiA_prenyltransferase"/>
</dbReference>
<feature type="transmembrane region" description="Helical" evidence="11">
    <location>
        <begin position="102"/>
        <end position="121"/>
    </location>
</feature>
<dbReference type="EC" id="2.5.1.39" evidence="11 12"/>
<protein>
    <recommendedName>
        <fullName evidence="11 12">4-hydroxybenzoate octaprenyltransferase</fullName>
        <ecNumber evidence="11 12">2.5.1.39</ecNumber>
    </recommendedName>
    <alternativeName>
        <fullName evidence="11">4-HB polyprenyltransferase</fullName>
    </alternativeName>
</protein>
<gene>
    <name evidence="11" type="primary">ubiA</name>
    <name evidence="13" type="ORF">AMC99_00604</name>
</gene>
<comment type="subcellular location">
    <subcellularLocation>
        <location evidence="11">Cell inner membrane</location>
        <topology evidence="11">Multi-pass membrane protein</topology>
    </subcellularLocation>
    <subcellularLocation>
        <location evidence="2">Membrane</location>
        <topology evidence="2">Multi-pass membrane protein</topology>
    </subcellularLocation>
</comment>
<keyword evidence="7 11" id="KW-0831">Ubiquinone biosynthesis</keyword>
<keyword evidence="6 11" id="KW-0808">Transferase</keyword>
<dbReference type="STRING" id="361183.AMC99_00604"/>
<dbReference type="GO" id="GO:0008412">
    <property type="term" value="F:4-hydroxybenzoate polyprenyltransferase activity"/>
    <property type="evidence" value="ECO:0007669"/>
    <property type="project" value="UniProtKB-UniRule"/>
</dbReference>
<evidence type="ECO:0000256" key="8">
    <source>
        <dbReference type="ARBA" id="ARBA00022692"/>
    </source>
</evidence>
<evidence type="ECO:0000256" key="4">
    <source>
        <dbReference type="ARBA" id="ARBA00022475"/>
    </source>
</evidence>
<keyword evidence="5 11" id="KW-0997">Cell inner membrane</keyword>
<organism evidence="13 14">
    <name type="scientific">Altererythrobacter epoxidivorans</name>
    <dbReference type="NCBI Taxonomy" id="361183"/>
    <lineage>
        <taxon>Bacteria</taxon>
        <taxon>Pseudomonadati</taxon>
        <taxon>Pseudomonadota</taxon>
        <taxon>Alphaproteobacteria</taxon>
        <taxon>Sphingomonadales</taxon>
        <taxon>Erythrobacteraceae</taxon>
        <taxon>Altererythrobacter</taxon>
    </lineage>
</organism>
<sequence>MNEQVVPDSEHRGLVARLPQLPRDLAQLARFDRPIGWWLLFWPGAWGIWLAGAGPQWTLIGWFLLGSIAMRGAGCVYNDIVDADLDRKVARTASRPVASGRVSRKLAWAWLLALCAVGLVVLLQLRWVAQIVAVASLALVAAYPFMKRITWWPQAWLGMVFTWALPVGWIALRSDNWDALLSLYAGAALWVIGYDTIYALQDREDDALVGIKSSALRLGGRVTSGVAVFYAAALGLWALGFWLYREDVVALLTLLPVGLHLAWQVATLDPADPDNPLARFRSNRWAGALMAAACFIVGNA</sequence>
<dbReference type="RefSeq" id="WP_420805558.1">
    <property type="nucleotide sequence ID" value="NZ_CP012669.1"/>
</dbReference>
<comment type="similarity">
    <text evidence="3 11">Belongs to the UbiA prenyltransferase family.</text>
</comment>
<comment type="cofactor">
    <cofactor evidence="1 11">
        <name>Mg(2+)</name>
        <dbReference type="ChEBI" id="CHEBI:18420"/>
    </cofactor>
</comment>
<proteinExistence type="inferred from homology"/>
<evidence type="ECO:0000313" key="14">
    <source>
        <dbReference type="Proteomes" id="UP000057938"/>
    </source>
</evidence>
<evidence type="ECO:0000256" key="10">
    <source>
        <dbReference type="ARBA" id="ARBA00023136"/>
    </source>
</evidence>
<dbReference type="InterPro" id="IPR006370">
    <property type="entry name" value="HB_polyprenyltransferase-like"/>
</dbReference>
<dbReference type="UniPathway" id="UPA00232"/>
<name>A0A0M4M6G4_9SPHN</name>
<keyword evidence="9 11" id="KW-1133">Transmembrane helix</keyword>
<keyword evidence="10 11" id="KW-0472">Membrane</keyword>
<keyword evidence="8 11" id="KW-0812">Transmembrane</keyword>
<keyword evidence="11" id="KW-0460">Magnesium</keyword>
<dbReference type="InterPro" id="IPR044878">
    <property type="entry name" value="UbiA_sf"/>
</dbReference>
<keyword evidence="4 11" id="KW-1003">Cell membrane</keyword>
<keyword evidence="14" id="KW-1185">Reference proteome</keyword>
<feature type="transmembrane region" description="Helical" evidence="11">
    <location>
        <begin position="179"/>
        <end position="201"/>
    </location>
</feature>
<evidence type="ECO:0000313" key="13">
    <source>
        <dbReference type="EMBL" id="ALE15914.1"/>
    </source>
</evidence>
<dbReference type="PROSITE" id="PS00943">
    <property type="entry name" value="UBIA"/>
    <property type="match status" value="1"/>
</dbReference>
<evidence type="ECO:0000256" key="5">
    <source>
        <dbReference type="ARBA" id="ARBA00022519"/>
    </source>
</evidence>
<dbReference type="Gene3D" id="1.10.357.140">
    <property type="entry name" value="UbiA prenyltransferase"/>
    <property type="match status" value="1"/>
</dbReference>
<feature type="transmembrane region" description="Helical" evidence="11">
    <location>
        <begin position="222"/>
        <end position="244"/>
    </location>
</feature>
<dbReference type="FunFam" id="1.20.120.1780:FF:000001">
    <property type="entry name" value="4-hydroxybenzoate octaprenyltransferase"/>
    <property type="match status" value="1"/>
</dbReference>
<dbReference type="AlphaFoldDB" id="A0A0M4M6G4"/>
<comment type="catalytic activity">
    <reaction evidence="11">
        <text>all-trans-octaprenyl diphosphate + 4-hydroxybenzoate = 4-hydroxy-3-(all-trans-octaprenyl)benzoate + diphosphate</text>
        <dbReference type="Rhea" id="RHEA:27782"/>
        <dbReference type="ChEBI" id="CHEBI:1617"/>
        <dbReference type="ChEBI" id="CHEBI:17879"/>
        <dbReference type="ChEBI" id="CHEBI:33019"/>
        <dbReference type="ChEBI" id="CHEBI:57711"/>
        <dbReference type="EC" id="2.5.1.39"/>
    </reaction>
</comment>
<comment type="pathway">
    <text evidence="11">Cofactor biosynthesis; ubiquinone biosynthesis.</text>
</comment>
<dbReference type="PANTHER" id="PTHR11048:SF28">
    <property type="entry name" value="4-HYDROXYBENZOATE POLYPRENYLTRANSFERASE, MITOCHONDRIAL"/>
    <property type="match status" value="1"/>
</dbReference>
<dbReference type="PATRIC" id="fig|361183.4.peg.595"/>
<reference evidence="13 14" key="1">
    <citation type="submission" date="2015-09" db="EMBL/GenBank/DDBJ databases">
        <title>Complete genome sequence of a benzo[a]pyrene-degrading bacterium Altererythrobacter epoxidivorans CGMCC 1.7731T.</title>
        <authorList>
            <person name="Li Z."/>
            <person name="Cheng H."/>
            <person name="Huo Y."/>
            <person name="Xu X."/>
        </authorList>
    </citation>
    <scope>NUCLEOTIDE SEQUENCE [LARGE SCALE GENOMIC DNA]</scope>
    <source>
        <strain evidence="13 14">CGMCC 1.7731</strain>
    </source>
</reference>
<evidence type="ECO:0000256" key="11">
    <source>
        <dbReference type="HAMAP-Rule" id="MF_01635"/>
    </source>
</evidence>
<evidence type="ECO:0000256" key="7">
    <source>
        <dbReference type="ARBA" id="ARBA00022688"/>
    </source>
</evidence>
<evidence type="ECO:0000256" key="12">
    <source>
        <dbReference type="NCBIfam" id="TIGR01474"/>
    </source>
</evidence>
<dbReference type="GO" id="GO:0006744">
    <property type="term" value="P:ubiquinone biosynthetic process"/>
    <property type="evidence" value="ECO:0007669"/>
    <property type="project" value="UniProtKB-UniRule"/>
</dbReference>
<dbReference type="Gene3D" id="1.20.120.1780">
    <property type="entry name" value="UbiA prenyltransferase"/>
    <property type="match status" value="1"/>
</dbReference>
<accession>A0A0M4M6G4</accession>
<dbReference type="Proteomes" id="UP000057938">
    <property type="component" value="Chromosome"/>
</dbReference>
<dbReference type="EMBL" id="CP012669">
    <property type="protein sequence ID" value="ALE15914.1"/>
    <property type="molecule type" value="Genomic_DNA"/>
</dbReference>
<dbReference type="FunFam" id="1.10.357.140:FF:000008">
    <property type="entry name" value="4-hydroxybenzoate octaprenyltransferase"/>
    <property type="match status" value="1"/>
</dbReference>
<dbReference type="Pfam" id="PF01040">
    <property type="entry name" value="UbiA"/>
    <property type="match status" value="1"/>
</dbReference>
<dbReference type="InterPro" id="IPR030470">
    <property type="entry name" value="UbiA_prenylTrfase_CS"/>
</dbReference>
<dbReference type="InterPro" id="IPR039653">
    <property type="entry name" value="Prenyltransferase"/>
</dbReference>
<evidence type="ECO:0000256" key="3">
    <source>
        <dbReference type="ARBA" id="ARBA00005985"/>
    </source>
</evidence>
<evidence type="ECO:0000256" key="2">
    <source>
        <dbReference type="ARBA" id="ARBA00004141"/>
    </source>
</evidence>
<evidence type="ECO:0000256" key="1">
    <source>
        <dbReference type="ARBA" id="ARBA00001946"/>
    </source>
</evidence>
<dbReference type="HAMAP" id="MF_01635">
    <property type="entry name" value="UbiA"/>
    <property type="match status" value="1"/>
</dbReference>
<evidence type="ECO:0000256" key="6">
    <source>
        <dbReference type="ARBA" id="ARBA00022679"/>
    </source>
</evidence>
<comment type="caution">
    <text evidence="11">Lacks conserved residue(s) required for the propagation of feature annotation.</text>
</comment>
<evidence type="ECO:0000256" key="9">
    <source>
        <dbReference type="ARBA" id="ARBA00022989"/>
    </source>
</evidence>
<dbReference type="PANTHER" id="PTHR11048">
    <property type="entry name" value="PRENYLTRANSFERASES"/>
    <property type="match status" value="1"/>
</dbReference>
<comment type="function">
    <text evidence="11">Catalyzes the prenylation of para-hydroxybenzoate (PHB) with an all-trans polyprenyl group. Mediates the second step in the final reaction sequence of ubiquinone-8 (UQ-8) biosynthesis, which is the condensation of the polyisoprenoid side chain with PHB, generating the first membrane-bound Q intermediate 3-octaprenyl-4-hydroxybenzoate.</text>
</comment>